<evidence type="ECO:0000313" key="8">
    <source>
        <dbReference type="EMBL" id="BCD96720.1"/>
    </source>
</evidence>
<evidence type="ECO:0000256" key="2">
    <source>
        <dbReference type="ARBA" id="ARBA00022723"/>
    </source>
</evidence>
<evidence type="ECO:0000256" key="3">
    <source>
        <dbReference type="ARBA" id="ARBA00023004"/>
    </source>
</evidence>
<dbReference type="AlphaFoldDB" id="A0AAN2BJ72"/>
<sequence>MHRPLLLAFSATLLSACVATTEEGSSSSTPISSSSEVSSAPASSSSVINNSSSSLPASSSSAASSSEQTLSFPVGDASRGRIYYTDNYKNEKLNCTGCHSDDGNGPVAIITAGKSSYNYSKDDLGDMPLAEYIYRYMPDPLAPGSCDEQCAADIAAYIDTWATQSSSSTPTLTYKGNICDDRVTYGARQLKLLTRDEYQNTIEDLVGIDFEISNSLPDDTYIHGFSNNVGASVTEVHVDSYLIAAEQIAAWSKARGFNGIVNCDNTTSEQCAAAFTQGFAKTAFRRPLNREEITAISSLFGEGFIDGDINNGIEMALTAVLSSPAFLYRSEQGIAVSQGEYDGSQYVFTGTTTELKATDLQHNFGEAGDLDGAWKVRSRDRQEAKLEKHLSYTGAGTLMEIKVKGTTIGGTVPKMTVAVNSFSHEVLVDWAEYRTIKVYFPGISGHHGTRIALDIRSQNYDESYLEVHTVTYGEAKLQENAPDLDAYALTPYEIATYLAYTYTGSTPDAALMAAAENSELDTEAQIAAQVGRLLESPRAKAHLGNFAAQWLGTDGALREAKDPAKYPELTEEIRQAMVQEVRELFTHVVLDDNQAIDQFFAADYTFANATLASYYGLTGANSNAFTKIDGGANRGGILTTGAFMTTYGNNDETSPIRRAGAVRERLLCQDIPPPPPGVVVDREAAAAELASLWEGGHITNRERYHELTKEGSCQACHKEIINPLGFGMEDFDTIGRHQDIDRNGLMVDASGELIGLSYAGDGASLSFYGAKELSHSLANLDSAKHCFAQNLFRFAMGTGHEVIDEDNEDLGALTEQEHADYSCSIDDITAAMIAADNNPKEILKQLGALKLVRYRKELNR</sequence>
<dbReference type="GO" id="GO:0046872">
    <property type="term" value="F:metal ion binding"/>
    <property type="evidence" value="ECO:0007669"/>
    <property type="project" value="UniProtKB-KW"/>
</dbReference>
<dbReference type="InterPro" id="IPR013042">
    <property type="entry name" value="DUF1592"/>
</dbReference>
<dbReference type="InterPro" id="IPR013036">
    <property type="entry name" value="DUF1587"/>
</dbReference>
<protein>
    <recommendedName>
        <fullName evidence="7">Cytochrome c domain-containing protein</fullName>
    </recommendedName>
</protein>
<gene>
    <name evidence="8" type="ORF">MARGE09_P0920</name>
</gene>
<evidence type="ECO:0000256" key="1">
    <source>
        <dbReference type="ARBA" id="ARBA00022617"/>
    </source>
</evidence>
<dbReference type="SUPFAM" id="SSF46626">
    <property type="entry name" value="Cytochrome c"/>
    <property type="match status" value="1"/>
</dbReference>
<evidence type="ECO:0000256" key="5">
    <source>
        <dbReference type="SAM" id="MobiDB-lite"/>
    </source>
</evidence>
<name>A0AAN2BJ72_9GAMM</name>
<dbReference type="InterPro" id="IPR013043">
    <property type="entry name" value="DUF1595"/>
</dbReference>
<dbReference type="PROSITE" id="PS51007">
    <property type="entry name" value="CYTC"/>
    <property type="match status" value="1"/>
</dbReference>
<feature type="compositionally biased region" description="Low complexity" evidence="5">
    <location>
        <begin position="25"/>
        <end position="51"/>
    </location>
</feature>
<feature type="signal peptide" evidence="6">
    <location>
        <begin position="1"/>
        <end position="21"/>
    </location>
</feature>
<dbReference type="InterPro" id="IPR036909">
    <property type="entry name" value="Cyt_c-like_dom_sf"/>
</dbReference>
<dbReference type="Pfam" id="PF07627">
    <property type="entry name" value="PSCyt3"/>
    <property type="match status" value="1"/>
</dbReference>
<dbReference type="PROSITE" id="PS51257">
    <property type="entry name" value="PROKAR_LIPOPROTEIN"/>
    <property type="match status" value="1"/>
</dbReference>
<dbReference type="GO" id="GO:0020037">
    <property type="term" value="F:heme binding"/>
    <property type="evidence" value="ECO:0007669"/>
    <property type="project" value="InterPro"/>
</dbReference>
<keyword evidence="6" id="KW-0732">Signal</keyword>
<reference evidence="8 9" key="1">
    <citation type="journal article" date="2022" name="IScience">
        <title>An ultrasensitive nanofiber-based assay for enzymatic hydrolysis and deep-sea microbial degradation of cellulose.</title>
        <authorList>
            <person name="Tsudome M."/>
            <person name="Tachioka M."/>
            <person name="Miyazaki M."/>
            <person name="Uchimura K."/>
            <person name="Tsuda M."/>
            <person name="Takaki Y."/>
            <person name="Deguchi S."/>
        </authorList>
    </citation>
    <scope>NUCLEOTIDE SEQUENCE [LARGE SCALE GENOMIC DNA]</scope>
    <source>
        <strain evidence="8 9">GE09</strain>
    </source>
</reference>
<dbReference type="Proteomes" id="UP001320119">
    <property type="component" value="Chromosome"/>
</dbReference>
<keyword evidence="9" id="KW-1185">Reference proteome</keyword>
<dbReference type="Pfam" id="PF07631">
    <property type="entry name" value="PSD4"/>
    <property type="match status" value="1"/>
</dbReference>
<evidence type="ECO:0000256" key="4">
    <source>
        <dbReference type="PROSITE-ProRule" id="PRU00433"/>
    </source>
</evidence>
<proteinExistence type="predicted"/>
<organism evidence="8 9">
    <name type="scientific">Marinagarivorans cellulosilyticus</name>
    <dbReference type="NCBI Taxonomy" id="2721545"/>
    <lineage>
        <taxon>Bacteria</taxon>
        <taxon>Pseudomonadati</taxon>
        <taxon>Pseudomonadota</taxon>
        <taxon>Gammaproteobacteria</taxon>
        <taxon>Cellvibrionales</taxon>
        <taxon>Cellvibrionaceae</taxon>
        <taxon>Marinagarivorans</taxon>
    </lineage>
</organism>
<dbReference type="KEGG" id="marq:MARGE09_P0920"/>
<evidence type="ECO:0000313" key="9">
    <source>
        <dbReference type="Proteomes" id="UP001320119"/>
    </source>
</evidence>
<dbReference type="GO" id="GO:0009055">
    <property type="term" value="F:electron transfer activity"/>
    <property type="evidence" value="ECO:0007669"/>
    <property type="project" value="InterPro"/>
</dbReference>
<feature type="region of interest" description="Disordered" evidence="5">
    <location>
        <begin position="23"/>
        <end position="51"/>
    </location>
</feature>
<keyword evidence="2 4" id="KW-0479">Metal-binding</keyword>
<evidence type="ECO:0000256" key="6">
    <source>
        <dbReference type="SAM" id="SignalP"/>
    </source>
</evidence>
<dbReference type="Pfam" id="PF07637">
    <property type="entry name" value="PSD5"/>
    <property type="match status" value="1"/>
</dbReference>
<dbReference type="RefSeq" id="WP_236986210.1">
    <property type="nucleotide sequence ID" value="NZ_AP023086.1"/>
</dbReference>
<feature type="chain" id="PRO_5042937115" description="Cytochrome c domain-containing protein" evidence="6">
    <location>
        <begin position="22"/>
        <end position="860"/>
    </location>
</feature>
<evidence type="ECO:0000259" key="7">
    <source>
        <dbReference type="PROSITE" id="PS51007"/>
    </source>
</evidence>
<feature type="domain" description="Cytochrome c" evidence="7">
    <location>
        <begin position="75"/>
        <end position="162"/>
    </location>
</feature>
<dbReference type="InterPro" id="IPR009056">
    <property type="entry name" value="Cyt_c-like_dom"/>
</dbReference>
<keyword evidence="3 4" id="KW-0408">Iron</keyword>
<dbReference type="InterPro" id="IPR013039">
    <property type="entry name" value="DUF1588"/>
</dbReference>
<dbReference type="Pfam" id="PF07626">
    <property type="entry name" value="PSD3"/>
    <property type="match status" value="1"/>
</dbReference>
<accession>A0AAN2BJ72</accession>
<keyword evidence="1 4" id="KW-0349">Heme</keyword>
<dbReference type="EMBL" id="AP023086">
    <property type="protein sequence ID" value="BCD96720.1"/>
    <property type="molecule type" value="Genomic_DNA"/>
</dbReference>